<gene>
    <name evidence="1" type="ORF">CPB84DRAFT_1848615</name>
</gene>
<dbReference type="EMBL" id="JADNYJ010000066">
    <property type="protein sequence ID" value="KAF8893717.1"/>
    <property type="molecule type" value="Genomic_DNA"/>
</dbReference>
<comment type="caution">
    <text evidence="1">The sequence shown here is derived from an EMBL/GenBank/DDBJ whole genome shotgun (WGS) entry which is preliminary data.</text>
</comment>
<dbReference type="AlphaFoldDB" id="A0A9P5TMC2"/>
<keyword evidence="2" id="KW-1185">Reference proteome</keyword>
<evidence type="ECO:0000313" key="1">
    <source>
        <dbReference type="EMBL" id="KAF8893717.1"/>
    </source>
</evidence>
<name>A0A9P5TMC2_GYMJU</name>
<protein>
    <submittedName>
        <fullName evidence="1">Uncharacterized protein</fullName>
    </submittedName>
</protein>
<dbReference type="Proteomes" id="UP000724874">
    <property type="component" value="Unassembled WGS sequence"/>
</dbReference>
<organism evidence="1 2">
    <name type="scientific">Gymnopilus junonius</name>
    <name type="common">Spectacular rustgill mushroom</name>
    <name type="synonym">Gymnopilus spectabilis subsp. junonius</name>
    <dbReference type="NCBI Taxonomy" id="109634"/>
    <lineage>
        <taxon>Eukaryota</taxon>
        <taxon>Fungi</taxon>
        <taxon>Dikarya</taxon>
        <taxon>Basidiomycota</taxon>
        <taxon>Agaricomycotina</taxon>
        <taxon>Agaricomycetes</taxon>
        <taxon>Agaricomycetidae</taxon>
        <taxon>Agaricales</taxon>
        <taxon>Agaricineae</taxon>
        <taxon>Hymenogastraceae</taxon>
        <taxon>Gymnopilus</taxon>
    </lineage>
</organism>
<evidence type="ECO:0000313" key="2">
    <source>
        <dbReference type="Proteomes" id="UP000724874"/>
    </source>
</evidence>
<accession>A0A9P5TMC2</accession>
<sequence>MDLPLSIEDQFLYSLELKRSSIEQSEIFLPFLQHFVYEGDLTFTWEALIVFASGLQYRMSSSGTHFNPCPSIQIHIVDERGERPTPRPAKSPVSSLIYLQDSGFNIQITERLYDDDKKTKIDLLQKWRREYAQ</sequence>
<proteinExistence type="predicted"/>
<reference evidence="1" key="1">
    <citation type="submission" date="2020-11" db="EMBL/GenBank/DDBJ databases">
        <authorList>
            <consortium name="DOE Joint Genome Institute"/>
            <person name="Ahrendt S."/>
            <person name="Riley R."/>
            <person name="Andreopoulos W."/>
            <person name="LaButti K."/>
            <person name="Pangilinan J."/>
            <person name="Ruiz-duenas F.J."/>
            <person name="Barrasa J.M."/>
            <person name="Sanchez-Garcia M."/>
            <person name="Camarero S."/>
            <person name="Miyauchi S."/>
            <person name="Serrano A."/>
            <person name="Linde D."/>
            <person name="Babiker R."/>
            <person name="Drula E."/>
            <person name="Ayuso-Fernandez I."/>
            <person name="Pacheco R."/>
            <person name="Padilla G."/>
            <person name="Ferreira P."/>
            <person name="Barriuso J."/>
            <person name="Kellner H."/>
            <person name="Castanera R."/>
            <person name="Alfaro M."/>
            <person name="Ramirez L."/>
            <person name="Pisabarro A.G."/>
            <person name="Kuo A."/>
            <person name="Tritt A."/>
            <person name="Lipzen A."/>
            <person name="He G."/>
            <person name="Yan M."/>
            <person name="Ng V."/>
            <person name="Cullen D."/>
            <person name="Martin F."/>
            <person name="Rosso M.-N."/>
            <person name="Henrissat B."/>
            <person name="Hibbett D."/>
            <person name="Martinez A.T."/>
            <person name="Grigoriev I.V."/>
        </authorList>
    </citation>
    <scope>NUCLEOTIDE SEQUENCE</scope>
    <source>
        <strain evidence="1">AH 44721</strain>
    </source>
</reference>